<feature type="domain" description="DUF7144" evidence="3">
    <location>
        <begin position="56"/>
        <end position="170"/>
    </location>
</feature>
<feature type="region of interest" description="Disordered" evidence="1">
    <location>
        <begin position="1"/>
        <end position="44"/>
    </location>
</feature>
<feature type="transmembrane region" description="Helical" evidence="2">
    <location>
        <begin position="150"/>
        <end position="168"/>
    </location>
</feature>
<comment type="caution">
    <text evidence="4">The sequence shown here is derived from an EMBL/GenBank/DDBJ whole genome shotgun (WGS) entry which is preliminary data.</text>
</comment>
<dbReference type="Proteomes" id="UP000256485">
    <property type="component" value="Unassembled WGS sequence"/>
</dbReference>
<dbReference type="Pfam" id="PF23636">
    <property type="entry name" value="DUF7144"/>
    <property type="match status" value="1"/>
</dbReference>
<dbReference type="AlphaFoldDB" id="A0A3D9V437"/>
<gene>
    <name evidence="4" type="ORF">DFJ64_0833</name>
</gene>
<organism evidence="4 5">
    <name type="scientific">Thermasporomyces composti</name>
    <dbReference type="NCBI Taxonomy" id="696763"/>
    <lineage>
        <taxon>Bacteria</taxon>
        <taxon>Bacillati</taxon>
        <taxon>Actinomycetota</taxon>
        <taxon>Actinomycetes</taxon>
        <taxon>Propionibacteriales</taxon>
        <taxon>Nocardioidaceae</taxon>
        <taxon>Thermasporomyces</taxon>
    </lineage>
</organism>
<proteinExistence type="predicted"/>
<protein>
    <recommendedName>
        <fullName evidence="3">DUF7144 domain-containing protein</fullName>
    </recommendedName>
</protein>
<feature type="transmembrane region" description="Helical" evidence="2">
    <location>
        <begin position="100"/>
        <end position="121"/>
    </location>
</feature>
<reference evidence="4 5" key="1">
    <citation type="submission" date="2018-08" db="EMBL/GenBank/DDBJ databases">
        <title>Sequencing the genomes of 1000 actinobacteria strains.</title>
        <authorList>
            <person name="Klenk H.-P."/>
        </authorList>
    </citation>
    <scope>NUCLEOTIDE SEQUENCE [LARGE SCALE GENOMIC DNA]</scope>
    <source>
        <strain evidence="4 5">DSM 22891</strain>
    </source>
</reference>
<feature type="compositionally biased region" description="Low complexity" evidence="1">
    <location>
        <begin position="13"/>
        <end position="22"/>
    </location>
</feature>
<evidence type="ECO:0000256" key="1">
    <source>
        <dbReference type="SAM" id="MobiDB-lite"/>
    </source>
</evidence>
<name>A0A3D9V437_THECX</name>
<evidence type="ECO:0000313" key="5">
    <source>
        <dbReference type="Proteomes" id="UP000256485"/>
    </source>
</evidence>
<evidence type="ECO:0000313" key="4">
    <source>
        <dbReference type="EMBL" id="REF35453.1"/>
    </source>
</evidence>
<sequence length="181" mass="19083">MADMGRRETGASAQEQQQQAAETGRTPTVPQARRSAEETTAAHGPSAMAARTGVGWMVYAGAVLIVLGLFQAIWGLTALFNLGYFIVASDGLAVPFAYTAWAWIHIAVAALLVITGLAVLAGQTWARYVGIVIAGLAAIGNFLTLAAFPLWSLVMIAVDVLVIYALTVHGNEMKALRQARG</sequence>
<feature type="transmembrane region" description="Helical" evidence="2">
    <location>
        <begin position="128"/>
        <end position="144"/>
    </location>
</feature>
<dbReference type="EMBL" id="QTUC01000001">
    <property type="protein sequence ID" value="REF35453.1"/>
    <property type="molecule type" value="Genomic_DNA"/>
</dbReference>
<evidence type="ECO:0000256" key="2">
    <source>
        <dbReference type="SAM" id="Phobius"/>
    </source>
</evidence>
<keyword evidence="5" id="KW-1185">Reference proteome</keyword>
<feature type="transmembrane region" description="Helical" evidence="2">
    <location>
        <begin position="56"/>
        <end position="80"/>
    </location>
</feature>
<keyword evidence="2" id="KW-1133">Transmembrane helix</keyword>
<accession>A0A3D9V437</accession>
<dbReference type="InterPro" id="IPR055568">
    <property type="entry name" value="DUF7144"/>
</dbReference>
<evidence type="ECO:0000259" key="3">
    <source>
        <dbReference type="Pfam" id="PF23636"/>
    </source>
</evidence>
<keyword evidence="2" id="KW-0472">Membrane</keyword>
<keyword evidence="2" id="KW-0812">Transmembrane</keyword>